<dbReference type="InterPro" id="IPR013435">
    <property type="entry name" value="Mobile_mystery_prot_A"/>
</dbReference>
<dbReference type="AlphaFoldDB" id="A0A3B1A1N5"/>
<evidence type="ECO:0000259" key="1">
    <source>
        <dbReference type="PROSITE" id="PS50943"/>
    </source>
</evidence>
<organism evidence="2">
    <name type="scientific">hydrothermal vent metagenome</name>
    <dbReference type="NCBI Taxonomy" id="652676"/>
    <lineage>
        <taxon>unclassified sequences</taxon>
        <taxon>metagenomes</taxon>
        <taxon>ecological metagenomes</taxon>
    </lineage>
</organism>
<dbReference type="NCBIfam" id="TIGR02612">
    <property type="entry name" value="mob_myst_A"/>
    <property type="match status" value="1"/>
</dbReference>
<reference evidence="2" key="1">
    <citation type="submission" date="2018-06" db="EMBL/GenBank/DDBJ databases">
        <authorList>
            <person name="Zhirakovskaya E."/>
        </authorList>
    </citation>
    <scope>NUCLEOTIDE SEQUENCE</scope>
</reference>
<sequence length="155" mass="17647">MSIKDIVSVQYQEIIDCASDQVQEISLPPEGWLCTARKSLKMSGAQLARRLGVSRAQVSKTEKNELPGSVTIKTMQHMAEAMGYRFVYAIVPEKTVKDVIEARARKKATAIVERTNKHMALEGQTLSSQQIQFEIERLQKDMMDRQPSDFWDDEK</sequence>
<dbReference type="Pfam" id="PF01381">
    <property type="entry name" value="HTH_3"/>
    <property type="match status" value="1"/>
</dbReference>
<dbReference type="GO" id="GO:0003677">
    <property type="term" value="F:DNA binding"/>
    <property type="evidence" value="ECO:0007669"/>
    <property type="project" value="InterPro"/>
</dbReference>
<dbReference type="PROSITE" id="PS50943">
    <property type="entry name" value="HTH_CROC1"/>
    <property type="match status" value="1"/>
</dbReference>
<proteinExistence type="predicted"/>
<dbReference type="EMBL" id="UOFR01000024">
    <property type="protein sequence ID" value="VAW94043.1"/>
    <property type="molecule type" value="Genomic_DNA"/>
</dbReference>
<dbReference type="Gene3D" id="1.10.260.40">
    <property type="entry name" value="lambda repressor-like DNA-binding domains"/>
    <property type="match status" value="1"/>
</dbReference>
<dbReference type="SUPFAM" id="SSF47413">
    <property type="entry name" value="lambda repressor-like DNA-binding domains"/>
    <property type="match status" value="1"/>
</dbReference>
<name>A0A3B1A1N5_9ZZZZ</name>
<dbReference type="InterPro" id="IPR001387">
    <property type="entry name" value="Cro/C1-type_HTH"/>
</dbReference>
<protein>
    <submittedName>
        <fullName evidence="2">HigA protein (Antitoxin to HigB)</fullName>
    </submittedName>
</protein>
<dbReference type="CDD" id="cd00093">
    <property type="entry name" value="HTH_XRE"/>
    <property type="match status" value="1"/>
</dbReference>
<gene>
    <name evidence="2" type="ORF">MNBD_GAMMA21-2024</name>
</gene>
<evidence type="ECO:0000313" key="2">
    <source>
        <dbReference type="EMBL" id="VAW94043.1"/>
    </source>
</evidence>
<dbReference type="InterPro" id="IPR010982">
    <property type="entry name" value="Lambda_DNA-bd_dom_sf"/>
</dbReference>
<dbReference type="SMART" id="SM00530">
    <property type="entry name" value="HTH_XRE"/>
    <property type="match status" value="1"/>
</dbReference>
<feature type="domain" description="HTH cro/C1-type" evidence="1">
    <location>
        <begin position="36"/>
        <end position="89"/>
    </location>
</feature>
<accession>A0A3B1A1N5</accession>